<proteinExistence type="predicted"/>
<dbReference type="OrthoDB" id="4726at2759"/>
<reference evidence="2 3" key="1">
    <citation type="journal article" date="2019" name="Nat. Ecol. Evol.">
        <title>Megaphylogeny resolves global patterns of mushroom evolution.</title>
        <authorList>
            <person name="Varga T."/>
            <person name="Krizsan K."/>
            <person name="Foldi C."/>
            <person name="Dima B."/>
            <person name="Sanchez-Garcia M."/>
            <person name="Sanchez-Ramirez S."/>
            <person name="Szollosi G.J."/>
            <person name="Szarkandi J.G."/>
            <person name="Papp V."/>
            <person name="Albert L."/>
            <person name="Andreopoulos W."/>
            <person name="Angelini C."/>
            <person name="Antonin V."/>
            <person name="Barry K.W."/>
            <person name="Bougher N.L."/>
            <person name="Buchanan P."/>
            <person name="Buyck B."/>
            <person name="Bense V."/>
            <person name="Catcheside P."/>
            <person name="Chovatia M."/>
            <person name="Cooper J."/>
            <person name="Damon W."/>
            <person name="Desjardin D."/>
            <person name="Finy P."/>
            <person name="Geml J."/>
            <person name="Haridas S."/>
            <person name="Hughes K."/>
            <person name="Justo A."/>
            <person name="Karasinski D."/>
            <person name="Kautmanova I."/>
            <person name="Kiss B."/>
            <person name="Kocsube S."/>
            <person name="Kotiranta H."/>
            <person name="LaButti K.M."/>
            <person name="Lechner B.E."/>
            <person name="Liimatainen K."/>
            <person name="Lipzen A."/>
            <person name="Lukacs Z."/>
            <person name="Mihaltcheva S."/>
            <person name="Morgado L.N."/>
            <person name="Niskanen T."/>
            <person name="Noordeloos M.E."/>
            <person name="Ohm R.A."/>
            <person name="Ortiz-Santana B."/>
            <person name="Ovrebo C."/>
            <person name="Racz N."/>
            <person name="Riley R."/>
            <person name="Savchenko A."/>
            <person name="Shiryaev A."/>
            <person name="Soop K."/>
            <person name="Spirin V."/>
            <person name="Szebenyi C."/>
            <person name="Tomsovsky M."/>
            <person name="Tulloss R.E."/>
            <person name="Uehling J."/>
            <person name="Grigoriev I.V."/>
            <person name="Vagvolgyi C."/>
            <person name="Papp T."/>
            <person name="Martin F.M."/>
            <person name="Miettinen O."/>
            <person name="Hibbett D.S."/>
            <person name="Nagy L.G."/>
        </authorList>
    </citation>
    <scope>NUCLEOTIDE SEQUENCE [LARGE SCALE GENOMIC DNA]</scope>
    <source>
        <strain evidence="2 3">CBS 962.96</strain>
    </source>
</reference>
<gene>
    <name evidence="2" type="ORF">K435DRAFT_833037</name>
</gene>
<evidence type="ECO:0000313" key="3">
    <source>
        <dbReference type="Proteomes" id="UP000297245"/>
    </source>
</evidence>
<dbReference type="Proteomes" id="UP000297245">
    <property type="component" value="Unassembled WGS sequence"/>
</dbReference>
<evidence type="ECO:0000313" key="2">
    <source>
        <dbReference type="EMBL" id="THV08621.1"/>
    </source>
</evidence>
<protein>
    <recommendedName>
        <fullName evidence="4">RRM domain-containing protein</fullName>
    </recommendedName>
</protein>
<sequence>MKFGWSCKKATLHPGDVSSAQGSKSRRPRSGSHSLDVMVKVQQAHRVADIRNKNASPKVDQYARYRETSRVADLKKTGRLPPAKHDIKLYIGEIRPHHTLDDLWNLFSQCGDIYSMELRCSQGNVSVLPPVEGEHWEPSPNDIRHAVVKFFETSSIRPALEKNGVVLKGCKLLVTHCPSNLPELRNIVDEHLGRRVVPKQLKMEPTLVVTPPGSPKPGVLTHMTIA</sequence>
<dbReference type="EMBL" id="ML179035">
    <property type="protein sequence ID" value="THV08621.1"/>
    <property type="molecule type" value="Genomic_DNA"/>
</dbReference>
<evidence type="ECO:0000256" key="1">
    <source>
        <dbReference type="SAM" id="MobiDB-lite"/>
    </source>
</evidence>
<keyword evidence="3" id="KW-1185">Reference proteome</keyword>
<evidence type="ECO:0008006" key="4">
    <source>
        <dbReference type="Google" id="ProtNLM"/>
    </source>
</evidence>
<feature type="region of interest" description="Disordered" evidence="1">
    <location>
        <begin position="14"/>
        <end position="34"/>
    </location>
</feature>
<accession>A0A4S8MZM7</accession>
<dbReference type="InterPro" id="IPR035979">
    <property type="entry name" value="RBD_domain_sf"/>
</dbReference>
<dbReference type="SUPFAM" id="SSF54928">
    <property type="entry name" value="RNA-binding domain, RBD"/>
    <property type="match status" value="1"/>
</dbReference>
<dbReference type="InterPro" id="IPR012677">
    <property type="entry name" value="Nucleotide-bd_a/b_plait_sf"/>
</dbReference>
<dbReference type="AlphaFoldDB" id="A0A4S8MZM7"/>
<organism evidence="2 3">
    <name type="scientific">Dendrothele bispora (strain CBS 962.96)</name>
    <dbReference type="NCBI Taxonomy" id="1314807"/>
    <lineage>
        <taxon>Eukaryota</taxon>
        <taxon>Fungi</taxon>
        <taxon>Dikarya</taxon>
        <taxon>Basidiomycota</taxon>
        <taxon>Agaricomycotina</taxon>
        <taxon>Agaricomycetes</taxon>
        <taxon>Agaricomycetidae</taxon>
        <taxon>Agaricales</taxon>
        <taxon>Agaricales incertae sedis</taxon>
        <taxon>Dendrothele</taxon>
    </lineage>
</organism>
<name>A0A4S8MZM7_DENBC</name>
<dbReference type="GO" id="GO:0003676">
    <property type="term" value="F:nucleic acid binding"/>
    <property type="evidence" value="ECO:0007669"/>
    <property type="project" value="InterPro"/>
</dbReference>
<dbReference type="Gene3D" id="3.30.70.330">
    <property type="match status" value="1"/>
</dbReference>